<reference evidence="1" key="2">
    <citation type="journal article" date="2015" name="Fish Shellfish Immunol.">
        <title>Early steps in the European eel (Anguilla anguilla)-Vibrio vulnificus interaction in the gills: Role of the RtxA13 toxin.</title>
        <authorList>
            <person name="Callol A."/>
            <person name="Pajuelo D."/>
            <person name="Ebbesson L."/>
            <person name="Teles M."/>
            <person name="MacKenzie S."/>
            <person name="Amaro C."/>
        </authorList>
    </citation>
    <scope>NUCLEOTIDE SEQUENCE</scope>
</reference>
<protein>
    <submittedName>
        <fullName evidence="1">Uncharacterized protein</fullName>
    </submittedName>
</protein>
<proteinExistence type="predicted"/>
<dbReference type="AlphaFoldDB" id="A0A0E9QY90"/>
<accession>A0A0E9QY90</accession>
<reference evidence="1" key="1">
    <citation type="submission" date="2014-11" db="EMBL/GenBank/DDBJ databases">
        <authorList>
            <person name="Amaro Gonzalez C."/>
        </authorList>
    </citation>
    <scope>NUCLEOTIDE SEQUENCE</scope>
</reference>
<dbReference type="EMBL" id="GBXM01087519">
    <property type="protein sequence ID" value="JAH21058.1"/>
    <property type="molecule type" value="Transcribed_RNA"/>
</dbReference>
<name>A0A0E9QY90_ANGAN</name>
<dbReference type="EMBL" id="GBXM01070902">
    <property type="protein sequence ID" value="JAH37675.1"/>
    <property type="molecule type" value="Transcribed_RNA"/>
</dbReference>
<sequence length="31" mass="3663">MGSMRPKFYRNPNLQKLVLILCDKTNCITHK</sequence>
<organism evidence="1">
    <name type="scientific">Anguilla anguilla</name>
    <name type="common">European freshwater eel</name>
    <name type="synonym">Muraena anguilla</name>
    <dbReference type="NCBI Taxonomy" id="7936"/>
    <lineage>
        <taxon>Eukaryota</taxon>
        <taxon>Metazoa</taxon>
        <taxon>Chordata</taxon>
        <taxon>Craniata</taxon>
        <taxon>Vertebrata</taxon>
        <taxon>Euteleostomi</taxon>
        <taxon>Actinopterygii</taxon>
        <taxon>Neopterygii</taxon>
        <taxon>Teleostei</taxon>
        <taxon>Anguilliformes</taxon>
        <taxon>Anguillidae</taxon>
        <taxon>Anguilla</taxon>
    </lineage>
</organism>
<evidence type="ECO:0000313" key="1">
    <source>
        <dbReference type="EMBL" id="JAH21058.1"/>
    </source>
</evidence>